<comment type="subcellular location">
    <subcellularLocation>
        <location evidence="1">Cell membrane</location>
        <topology evidence="1">Multi-pass membrane protein</topology>
    </subcellularLocation>
</comment>
<dbReference type="SUPFAM" id="SSF144083">
    <property type="entry name" value="Magnesium transport protein CorA, transmembrane region"/>
    <property type="match status" value="1"/>
</dbReference>
<evidence type="ECO:0000256" key="3">
    <source>
        <dbReference type="ARBA" id="ARBA00022989"/>
    </source>
</evidence>
<sequence>MAPEGTDQVKAADLIAQLQHHQQCQIEVLKALHGLGSSPSEKQGSAGVNEAFSDIKDKLSGAKDPAGLRDDDWSEEPLWKKLDAYLKNIRKEWTMVLDYLEQQTSVDSTVLFDDDARQNLLFDDGEFSNAKRYFWAIQSLRIFGDHINATLDVLPFMFQAMHEFHGWRDELGWSKDSSPASTFLKEQIKKFEALKTRIQRARQEMDSLNSGLFSASSVSEARFSFEQNNNVRLLTLVTIVYLPISFAATIYGMDVLPDTASLASFFAVTAVLCAVTFGVTFNLQLIVDFIHRRVFAKLQRSMAEDPSPQWQGRAAALRQRDSRKRIGPHANYDDV</sequence>
<evidence type="ECO:0000313" key="8">
    <source>
        <dbReference type="EMBL" id="KEY74593.1"/>
    </source>
</evidence>
<dbReference type="EMBL" id="KL647503">
    <property type="protein sequence ID" value="KEY74593.1"/>
    <property type="molecule type" value="Genomic_DNA"/>
</dbReference>
<evidence type="ECO:0000256" key="6">
    <source>
        <dbReference type="SAM" id="MobiDB-lite"/>
    </source>
</evidence>
<dbReference type="GO" id="GO:0015095">
    <property type="term" value="F:magnesium ion transmembrane transporter activity"/>
    <property type="evidence" value="ECO:0007669"/>
    <property type="project" value="TreeGrafter"/>
</dbReference>
<keyword evidence="2 7" id="KW-0812">Transmembrane</keyword>
<reference evidence="8 9" key="1">
    <citation type="journal article" date="2014" name="BMC Genomics">
        <title>Comparative genome sequencing reveals chemotype-specific gene clusters in the toxigenic black mold Stachybotrys.</title>
        <authorList>
            <person name="Semeiks J."/>
            <person name="Borek D."/>
            <person name="Otwinowski Z."/>
            <person name="Grishin N.V."/>
        </authorList>
    </citation>
    <scope>NUCLEOTIDE SEQUENCE [LARGE SCALE GENOMIC DNA]</scope>
    <source>
        <strain evidence="9">CBS 109288 / IBT 7711</strain>
    </source>
</reference>
<feature type="region of interest" description="Disordered" evidence="6">
    <location>
        <begin position="306"/>
        <end position="335"/>
    </location>
</feature>
<dbReference type="Gene3D" id="1.20.58.340">
    <property type="entry name" value="Magnesium transport protein CorA, transmembrane region"/>
    <property type="match status" value="1"/>
</dbReference>
<dbReference type="GO" id="GO:0015087">
    <property type="term" value="F:cobalt ion transmembrane transporter activity"/>
    <property type="evidence" value="ECO:0007669"/>
    <property type="project" value="TreeGrafter"/>
</dbReference>
<dbReference type="InterPro" id="IPR045863">
    <property type="entry name" value="CorA_TM1_TM2"/>
</dbReference>
<keyword evidence="4 7" id="KW-0472">Membrane</keyword>
<dbReference type="PANTHER" id="PTHR46494:SF1">
    <property type="entry name" value="CORA FAMILY METAL ION TRANSPORTER (EUROFUNG)"/>
    <property type="match status" value="1"/>
</dbReference>
<dbReference type="GO" id="GO:0005886">
    <property type="term" value="C:plasma membrane"/>
    <property type="evidence" value="ECO:0007669"/>
    <property type="project" value="UniProtKB-SubCell"/>
</dbReference>
<protein>
    <submittedName>
        <fullName evidence="8">Uncharacterized protein</fullName>
    </submittedName>
</protein>
<gene>
    <name evidence="8" type="ORF">S7711_05024</name>
</gene>
<feature type="coiled-coil region" evidence="5">
    <location>
        <begin position="184"/>
        <end position="211"/>
    </location>
</feature>
<proteinExistence type="predicted"/>
<dbReference type="Pfam" id="PF01544">
    <property type="entry name" value="CorA"/>
    <property type="match status" value="1"/>
</dbReference>
<accession>A0A084BAL4</accession>
<dbReference type="Proteomes" id="UP000028045">
    <property type="component" value="Unassembled WGS sequence"/>
</dbReference>
<dbReference type="GO" id="GO:0050897">
    <property type="term" value="F:cobalt ion binding"/>
    <property type="evidence" value="ECO:0007669"/>
    <property type="project" value="TreeGrafter"/>
</dbReference>
<feature type="transmembrane region" description="Helical" evidence="7">
    <location>
        <begin position="233"/>
        <end position="253"/>
    </location>
</feature>
<dbReference type="OrthoDB" id="426293at2759"/>
<keyword evidence="5" id="KW-0175">Coiled coil</keyword>
<feature type="transmembrane region" description="Helical" evidence="7">
    <location>
        <begin position="265"/>
        <end position="290"/>
    </location>
</feature>
<keyword evidence="9" id="KW-1185">Reference proteome</keyword>
<dbReference type="HOGENOM" id="CLU_750423_0_0_1"/>
<evidence type="ECO:0000256" key="4">
    <source>
        <dbReference type="ARBA" id="ARBA00023136"/>
    </source>
</evidence>
<name>A0A084BAL4_STACB</name>
<keyword evidence="3 7" id="KW-1133">Transmembrane helix</keyword>
<organism evidence="8 9">
    <name type="scientific">Stachybotrys chartarum (strain CBS 109288 / IBT 7711)</name>
    <name type="common">Toxic black mold</name>
    <name type="synonym">Stilbospora chartarum</name>
    <dbReference type="NCBI Taxonomy" id="1280523"/>
    <lineage>
        <taxon>Eukaryota</taxon>
        <taxon>Fungi</taxon>
        <taxon>Dikarya</taxon>
        <taxon>Ascomycota</taxon>
        <taxon>Pezizomycotina</taxon>
        <taxon>Sordariomycetes</taxon>
        <taxon>Hypocreomycetidae</taxon>
        <taxon>Hypocreales</taxon>
        <taxon>Stachybotryaceae</taxon>
        <taxon>Stachybotrys</taxon>
    </lineage>
</organism>
<evidence type="ECO:0000256" key="2">
    <source>
        <dbReference type="ARBA" id="ARBA00022692"/>
    </source>
</evidence>
<evidence type="ECO:0000256" key="5">
    <source>
        <dbReference type="SAM" id="Coils"/>
    </source>
</evidence>
<evidence type="ECO:0000313" key="9">
    <source>
        <dbReference type="Proteomes" id="UP000028045"/>
    </source>
</evidence>
<evidence type="ECO:0000256" key="1">
    <source>
        <dbReference type="ARBA" id="ARBA00004651"/>
    </source>
</evidence>
<dbReference type="GO" id="GO:0000287">
    <property type="term" value="F:magnesium ion binding"/>
    <property type="evidence" value="ECO:0007669"/>
    <property type="project" value="TreeGrafter"/>
</dbReference>
<dbReference type="AlphaFoldDB" id="A0A084BAL4"/>
<dbReference type="PANTHER" id="PTHR46494">
    <property type="entry name" value="CORA FAMILY METAL ION TRANSPORTER (EUROFUNG)"/>
    <property type="match status" value="1"/>
</dbReference>
<dbReference type="InterPro" id="IPR002523">
    <property type="entry name" value="MgTranspt_CorA/ZnTranspt_ZntB"/>
</dbReference>
<evidence type="ECO:0000256" key="7">
    <source>
        <dbReference type="SAM" id="Phobius"/>
    </source>
</evidence>